<accession>A0A1I3IK77</accession>
<organism evidence="1 2">
    <name type="scientific">Albimonas pacifica</name>
    <dbReference type="NCBI Taxonomy" id="1114924"/>
    <lineage>
        <taxon>Bacteria</taxon>
        <taxon>Pseudomonadati</taxon>
        <taxon>Pseudomonadota</taxon>
        <taxon>Alphaproteobacteria</taxon>
        <taxon>Rhodobacterales</taxon>
        <taxon>Paracoccaceae</taxon>
        <taxon>Albimonas</taxon>
    </lineage>
</organism>
<evidence type="ECO:0000313" key="2">
    <source>
        <dbReference type="Proteomes" id="UP000199377"/>
    </source>
</evidence>
<dbReference type="OrthoDB" id="7304934at2"/>
<dbReference type="RefSeq" id="WP_092861047.1">
    <property type="nucleotide sequence ID" value="NZ_FOQH01000007.1"/>
</dbReference>
<dbReference type="EMBL" id="FOQH01000007">
    <property type="protein sequence ID" value="SFI48217.1"/>
    <property type="molecule type" value="Genomic_DNA"/>
</dbReference>
<proteinExistence type="predicted"/>
<dbReference type="AlphaFoldDB" id="A0A1I3IK77"/>
<sequence length="101" mass="10983">MEGWTLHYGLGGALFGSEQYFPGGSVQWRDASGLCLHGRWEADDGLICFIYEDDPDDRRCWAVALQEGRVTAWLPGVGGRALVEAFREKAPLDCPAPGLGA</sequence>
<evidence type="ECO:0000313" key="1">
    <source>
        <dbReference type="EMBL" id="SFI48217.1"/>
    </source>
</evidence>
<dbReference type="Proteomes" id="UP000199377">
    <property type="component" value="Unassembled WGS sequence"/>
</dbReference>
<gene>
    <name evidence="1" type="ORF">SAMN05216258_10797</name>
</gene>
<dbReference type="STRING" id="1114924.SAMN05216258_10797"/>
<protein>
    <submittedName>
        <fullName evidence="1">Uncharacterized protein</fullName>
    </submittedName>
</protein>
<keyword evidence="2" id="KW-1185">Reference proteome</keyword>
<reference evidence="1 2" key="1">
    <citation type="submission" date="2016-10" db="EMBL/GenBank/DDBJ databases">
        <authorList>
            <person name="de Groot N.N."/>
        </authorList>
    </citation>
    <scope>NUCLEOTIDE SEQUENCE [LARGE SCALE GENOMIC DNA]</scope>
    <source>
        <strain evidence="1 2">CGMCC 1.11030</strain>
    </source>
</reference>
<name>A0A1I3IK77_9RHOB</name>